<comment type="similarity">
    <text evidence="3 10">Belongs to the stanniocalcin family.</text>
</comment>
<evidence type="ECO:0000256" key="2">
    <source>
        <dbReference type="ARBA" id="ARBA00004613"/>
    </source>
</evidence>
<reference evidence="12" key="1">
    <citation type="journal article" date="2023" name="Front. Mar. Sci.">
        <title>A new Merluccius polli reference genome to investigate the effects of global change in West African waters.</title>
        <authorList>
            <person name="Mateo J.L."/>
            <person name="Blanco-Fernandez C."/>
            <person name="Garcia-Vazquez E."/>
            <person name="Machado-Schiaffino G."/>
        </authorList>
    </citation>
    <scope>NUCLEOTIDE SEQUENCE</scope>
    <source>
        <strain evidence="12">C29</strain>
        <tissue evidence="12">Fin</tissue>
    </source>
</reference>
<dbReference type="InterPro" id="IPR004978">
    <property type="entry name" value="Stanniocalcin"/>
</dbReference>
<feature type="compositionally biased region" description="Polar residues" evidence="11">
    <location>
        <begin position="277"/>
        <end position="290"/>
    </location>
</feature>
<accession>A0AA47MW99</accession>
<evidence type="ECO:0000256" key="3">
    <source>
        <dbReference type="ARBA" id="ARBA00008693"/>
    </source>
</evidence>
<organism evidence="12 13">
    <name type="scientific">Merluccius polli</name>
    <name type="common">Benguela hake</name>
    <name type="synonym">Merluccius cadenati</name>
    <dbReference type="NCBI Taxonomy" id="89951"/>
    <lineage>
        <taxon>Eukaryota</taxon>
        <taxon>Metazoa</taxon>
        <taxon>Chordata</taxon>
        <taxon>Craniata</taxon>
        <taxon>Vertebrata</taxon>
        <taxon>Euteleostomi</taxon>
        <taxon>Actinopterygii</taxon>
        <taxon>Neopterygii</taxon>
        <taxon>Teleostei</taxon>
        <taxon>Neoteleostei</taxon>
        <taxon>Acanthomorphata</taxon>
        <taxon>Zeiogadaria</taxon>
        <taxon>Gadariae</taxon>
        <taxon>Gadiformes</taxon>
        <taxon>Gadoidei</taxon>
        <taxon>Merlucciidae</taxon>
        <taxon>Merluccius</taxon>
    </lineage>
</organism>
<proteinExistence type="inferred from homology"/>
<evidence type="ECO:0000256" key="10">
    <source>
        <dbReference type="RuleBase" id="RU369112"/>
    </source>
</evidence>
<evidence type="ECO:0000256" key="11">
    <source>
        <dbReference type="SAM" id="MobiDB-lite"/>
    </source>
</evidence>
<keyword evidence="7" id="KW-0372">Hormone</keyword>
<protein>
    <recommendedName>
        <fullName evidence="5 10">Stanniocalcin</fullName>
        <shortName evidence="10">STC</shortName>
    </recommendedName>
    <alternativeName>
        <fullName evidence="10">Corpuscles of Stannius protein</fullName>
    </alternativeName>
</protein>
<evidence type="ECO:0000256" key="5">
    <source>
        <dbReference type="ARBA" id="ARBA00017831"/>
    </source>
</evidence>
<dbReference type="GO" id="GO:0006874">
    <property type="term" value="P:intracellular calcium ion homeostasis"/>
    <property type="evidence" value="ECO:0007669"/>
    <property type="project" value="UniProtKB-UniRule"/>
</dbReference>
<dbReference type="PANTHER" id="PTHR11245:SF2">
    <property type="entry name" value="STANNIOCALCIN-2"/>
    <property type="match status" value="1"/>
</dbReference>
<keyword evidence="13" id="KW-1185">Reference proteome</keyword>
<dbReference type="Pfam" id="PF03298">
    <property type="entry name" value="Stanniocalcin"/>
    <property type="match status" value="1"/>
</dbReference>
<evidence type="ECO:0000256" key="6">
    <source>
        <dbReference type="ARBA" id="ARBA00022525"/>
    </source>
</evidence>
<feature type="region of interest" description="Disordered" evidence="11">
    <location>
        <begin position="246"/>
        <end position="306"/>
    </location>
</feature>
<evidence type="ECO:0000313" key="12">
    <source>
        <dbReference type="EMBL" id="KAK0147197.1"/>
    </source>
</evidence>
<dbReference type="AlphaFoldDB" id="A0AA47MW99"/>
<evidence type="ECO:0000313" key="13">
    <source>
        <dbReference type="Proteomes" id="UP001174136"/>
    </source>
</evidence>
<keyword evidence="6 10" id="KW-0964">Secreted</keyword>
<dbReference type="PANTHER" id="PTHR11245">
    <property type="entry name" value="STANNIOCALCIN"/>
    <property type="match status" value="1"/>
</dbReference>
<dbReference type="Proteomes" id="UP001174136">
    <property type="component" value="Unassembled WGS sequence"/>
</dbReference>
<dbReference type="GO" id="GO:0005179">
    <property type="term" value="F:hormone activity"/>
    <property type="evidence" value="ECO:0007669"/>
    <property type="project" value="UniProtKB-KW"/>
</dbReference>
<comment type="function">
    <text evidence="9">Has an anti-hypocalcemic action on calcium and phosphate homeostasis.</text>
</comment>
<dbReference type="EMBL" id="JAOPHQ010002338">
    <property type="protein sequence ID" value="KAK0147197.1"/>
    <property type="molecule type" value="Genomic_DNA"/>
</dbReference>
<evidence type="ECO:0000256" key="4">
    <source>
        <dbReference type="ARBA" id="ARBA00011748"/>
    </source>
</evidence>
<evidence type="ECO:0000256" key="8">
    <source>
        <dbReference type="ARBA" id="ARBA00023157"/>
    </source>
</evidence>
<comment type="subcellular location">
    <subcellularLocation>
        <location evidence="2 10">Secreted</location>
    </subcellularLocation>
</comment>
<gene>
    <name evidence="12" type="primary">STC2</name>
    <name evidence="12" type="ORF">N1851_013460</name>
</gene>
<name>A0AA47MW99_MERPO</name>
<comment type="function">
    <text evidence="1 10">Its primary function is the prevention of hypercalcemia. Upon release into the circulation, it lowers calcium transport by the gills, thereby reducing its rate of influx from the environment into the extracellular compartment. STC also stimulates phosphate reabsorption by renal proximal tubules. The consequence of this action is increased levels of plasma phosphate, which combines with excess calcium and promotes its disposal into bone and scales.</text>
</comment>
<comment type="caution">
    <text evidence="12">The sequence shown here is derived from an EMBL/GenBank/DDBJ whole genome shotgun (WGS) entry which is preliminary data.</text>
</comment>
<sequence>MPDKSIARKAGQYAERLWLKSFESFFDPKLFGVAQQRSLAAHWSARPASPCGQEVLPADPEPLLNPPKRRLSLQNTAEIQNCLISSGDVGCATFQCFSNNSCEIRGLHHICHTLLHNAGSYDSQGKWFVKEALRCMALGVRQRFSCVSRRCAAVRDMLFSLQKECYTKHRLCLALRDNPDTVGDLVHFHLLFPPGPYVELVNFLLGCGDEVRSWVGRRLRAQCSQQWGSSVCGSFGSTCPFNRSDLGLPHATTPPPTMPQPIAGQSPPEQHTGRSGVENNNTTINGSNDATRPGLAVSGQVNVTAA</sequence>
<comment type="subunit">
    <text evidence="4 10">Homodimer; disulfide-linked.</text>
</comment>
<evidence type="ECO:0000256" key="7">
    <source>
        <dbReference type="ARBA" id="ARBA00022702"/>
    </source>
</evidence>
<evidence type="ECO:0000256" key="1">
    <source>
        <dbReference type="ARBA" id="ARBA00003962"/>
    </source>
</evidence>
<keyword evidence="8 10" id="KW-1015">Disulfide bond</keyword>
<dbReference type="GO" id="GO:0005615">
    <property type="term" value="C:extracellular space"/>
    <property type="evidence" value="ECO:0007669"/>
    <property type="project" value="UniProtKB-UniRule"/>
</dbReference>
<evidence type="ECO:0000256" key="9">
    <source>
        <dbReference type="ARBA" id="ARBA00037055"/>
    </source>
</evidence>